<gene>
    <name evidence="1" type="ORF">F6J89_29215</name>
</gene>
<evidence type="ECO:0000313" key="1">
    <source>
        <dbReference type="EMBL" id="NER31587.1"/>
    </source>
</evidence>
<reference evidence="1" key="1">
    <citation type="submission" date="2019-11" db="EMBL/GenBank/DDBJ databases">
        <title>Genomic insights into an expanded diversity of filamentous marine cyanobacteria reveals the extraordinary biosynthetic potential of Moorea and Okeania.</title>
        <authorList>
            <person name="Ferreira Leao T."/>
            <person name="Wang M."/>
            <person name="Moss N."/>
            <person name="Da Silva R."/>
            <person name="Sanders J."/>
            <person name="Nurk S."/>
            <person name="Gurevich A."/>
            <person name="Humphrey G."/>
            <person name="Reher R."/>
            <person name="Zhu Q."/>
            <person name="Belda-Ferre P."/>
            <person name="Glukhov E."/>
            <person name="Rex R."/>
            <person name="Dorrestein P.C."/>
            <person name="Knight R."/>
            <person name="Pevzner P."/>
            <person name="Gerwick W.H."/>
            <person name="Gerwick L."/>
        </authorList>
    </citation>
    <scope>NUCLEOTIDE SEQUENCE</scope>
    <source>
        <strain evidence="1">SIO1C4</strain>
    </source>
</reference>
<dbReference type="EMBL" id="JAAHFQ010000867">
    <property type="protein sequence ID" value="NER31587.1"/>
    <property type="molecule type" value="Genomic_DNA"/>
</dbReference>
<sequence length="161" mass="18059">MSQTKDRSNWHQDFIASNLLVIGYNAWAGHLSCDRGAIVCSTNSSTLGVGGESFKTHFVGRSRLTPFLNAWLAAPDTAILPHHFMIAHILEVVDNYDPTTEVVLLLESFDGATFFYLKNLPITPPQCYEQVCKTWDEFQPGVSARLDEQLARVDLKFDLPK</sequence>
<dbReference type="AlphaFoldDB" id="A0A6B3NIQ9"/>
<proteinExistence type="predicted"/>
<accession>A0A6B3NIQ9</accession>
<organism evidence="1">
    <name type="scientific">Symploca sp. SIO1C4</name>
    <dbReference type="NCBI Taxonomy" id="2607765"/>
    <lineage>
        <taxon>Bacteria</taxon>
        <taxon>Bacillati</taxon>
        <taxon>Cyanobacteriota</taxon>
        <taxon>Cyanophyceae</taxon>
        <taxon>Coleofasciculales</taxon>
        <taxon>Coleofasciculaceae</taxon>
        <taxon>Symploca</taxon>
    </lineage>
</organism>
<protein>
    <submittedName>
        <fullName evidence="1">Uncharacterized protein</fullName>
    </submittedName>
</protein>
<name>A0A6B3NIQ9_9CYAN</name>
<comment type="caution">
    <text evidence="1">The sequence shown here is derived from an EMBL/GenBank/DDBJ whole genome shotgun (WGS) entry which is preliminary data.</text>
</comment>